<dbReference type="Pfam" id="PF02581">
    <property type="entry name" value="TMP-TENI"/>
    <property type="match status" value="1"/>
</dbReference>
<gene>
    <name evidence="4" type="primary">tenI</name>
    <name evidence="4" type="ORF">BGLFYP119_01772</name>
</gene>
<dbReference type="Gene3D" id="3.20.20.70">
    <property type="entry name" value="Aldolase class I"/>
    <property type="match status" value="1"/>
</dbReference>
<accession>A0A6N2TU41</accession>
<dbReference type="GO" id="GO:0009228">
    <property type="term" value="P:thiamine biosynthetic process"/>
    <property type="evidence" value="ECO:0007669"/>
    <property type="project" value="UniProtKB-KW"/>
</dbReference>
<dbReference type="AlphaFoldDB" id="A0A6N2TU41"/>
<dbReference type="EMBL" id="CACRST010000017">
    <property type="protein sequence ID" value="VYT09370.1"/>
    <property type="molecule type" value="Genomic_DNA"/>
</dbReference>
<evidence type="ECO:0000313" key="4">
    <source>
        <dbReference type="EMBL" id="VYT09370.1"/>
    </source>
</evidence>
<dbReference type="GO" id="GO:0004789">
    <property type="term" value="F:thiamine-phosphate diphosphorylase activity"/>
    <property type="evidence" value="ECO:0007669"/>
    <property type="project" value="TreeGrafter"/>
</dbReference>
<dbReference type="PANTHER" id="PTHR20857:SF15">
    <property type="entry name" value="THIAMINE-PHOSPHATE SYNTHASE"/>
    <property type="match status" value="1"/>
</dbReference>
<evidence type="ECO:0000259" key="3">
    <source>
        <dbReference type="Pfam" id="PF02581"/>
    </source>
</evidence>
<comment type="pathway">
    <text evidence="1">Cofactor biosynthesis; thiamine diphosphate biosynthesis.</text>
</comment>
<dbReference type="CDD" id="cd00564">
    <property type="entry name" value="TMP_TenI"/>
    <property type="match status" value="1"/>
</dbReference>
<feature type="domain" description="Thiamine phosphate synthase/TenI" evidence="3">
    <location>
        <begin position="7"/>
        <end position="184"/>
    </location>
</feature>
<sequence>MEQSDILCITNRRLCGTDFLAQVEKIAGAHPKAMILREKDLSEQEYESLGAEVIKICRKYNTSCILHSYPQAAGRLECKNLHLPLSVLEQMTVKERKGFSVLGASCHSLEDALVAQKLGCTYITVGHIFDTDCKAGIPGRGLDFLKEICSKVKIPVYAIGGITPENIKKVKEAGAFGACVMSGLMKTADPVKYLEAFKERENEIQ</sequence>
<dbReference type="GO" id="GO:0005737">
    <property type="term" value="C:cytoplasm"/>
    <property type="evidence" value="ECO:0007669"/>
    <property type="project" value="TreeGrafter"/>
</dbReference>
<evidence type="ECO:0000256" key="1">
    <source>
        <dbReference type="ARBA" id="ARBA00004948"/>
    </source>
</evidence>
<dbReference type="SUPFAM" id="SSF51391">
    <property type="entry name" value="Thiamin phosphate synthase"/>
    <property type="match status" value="1"/>
</dbReference>
<reference evidence="4" key="1">
    <citation type="submission" date="2019-11" db="EMBL/GenBank/DDBJ databases">
        <authorList>
            <person name="Feng L."/>
        </authorList>
    </citation>
    <scope>NUCLEOTIDE SEQUENCE</scope>
    <source>
        <strain evidence="4">BgluceraseaLFYP119</strain>
    </source>
</reference>
<protein>
    <submittedName>
        <fullName evidence="4">Regulatory protein TenI</fullName>
    </submittedName>
</protein>
<dbReference type="InterPro" id="IPR013785">
    <property type="entry name" value="Aldolase_TIM"/>
</dbReference>
<proteinExistence type="predicted"/>
<evidence type="ECO:0000256" key="2">
    <source>
        <dbReference type="ARBA" id="ARBA00022977"/>
    </source>
</evidence>
<keyword evidence="2" id="KW-0784">Thiamine biosynthesis</keyword>
<organism evidence="4">
    <name type="scientific">Blautia glucerasea</name>
    <dbReference type="NCBI Taxonomy" id="536633"/>
    <lineage>
        <taxon>Bacteria</taxon>
        <taxon>Bacillati</taxon>
        <taxon>Bacillota</taxon>
        <taxon>Clostridia</taxon>
        <taxon>Lachnospirales</taxon>
        <taxon>Lachnospiraceae</taxon>
        <taxon>Blautia</taxon>
    </lineage>
</organism>
<name>A0A6N2TU41_9FIRM</name>
<dbReference type="PANTHER" id="PTHR20857">
    <property type="entry name" value="THIAMINE-PHOSPHATE PYROPHOSPHORYLASE"/>
    <property type="match status" value="1"/>
</dbReference>
<dbReference type="InterPro" id="IPR036206">
    <property type="entry name" value="ThiamineP_synth_sf"/>
</dbReference>
<dbReference type="InterPro" id="IPR022998">
    <property type="entry name" value="ThiamineP_synth_TenI"/>
</dbReference>